<gene>
    <name evidence="2" type="ORF">SAMN05421748_102394</name>
</gene>
<dbReference type="EMBL" id="OBDY01000002">
    <property type="protein sequence ID" value="SNY25705.1"/>
    <property type="molecule type" value="Genomic_DNA"/>
</dbReference>
<evidence type="ECO:0000313" key="2">
    <source>
        <dbReference type="EMBL" id="SNY25705.1"/>
    </source>
</evidence>
<protein>
    <submittedName>
        <fullName evidence="2">Uncharacterized protein</fullName>
    </submittedName>
</protein>
<evidence type="ECO:0000256" key="1">
    <source>
        <dbReference type="SAM" id="Phobius"/>
    </source>
</evidence>
<keyword evidence="1" id="KW-0472">Membrane</keyword>
<accession>A0A285GQG5</accession>
<name>A0A285GQG5_9ACTN</name>
<keyword evidence="1" id="KW-0812">Transmembrane</keyword>
<reference evidence="2 3" key="1">
    <citation type="submission" date="2017-09" db="EMBL/GenBank/DDBJ databases">
        <authorList>
            <person name="Ehlers B."/>
            <person name="Leendertz F.H."/>
        </authorList>
    </citation>
    <scope>NUCLEOTIDE SEQUENCE [LARGE SCALE GENOMIC DNA]</scope>
    <source>
        <strain evidence="2 3">CGMCC 4.6857</strain>
    </source>
</reference>
<keyword evidence="1" id="KW-1133">Transmembrane helix</keyword>
<sequence length="133" mass="13853">MVAGTALSADRTIRMRSTWETTTEAGAALIRETMAGATGLTLVSFAEIVVVSPGRPAGRAVVLAIVVGLLSALFTRWQARVAMCLMAVVVFGAVLGRESGVDPWSYTPVIVFAVALGAGYRSLAHAAPGSNYR</sequence>
<evidence type="ECO:0000313" key="3">
    <source>
        <dbReference type="Proteomes" id="UP000219612"/>
    </source>
</evidence>
<feature type="transmembrane region" description="Helical" evidence="1">
    <location>
        <begin position="103"/>
        <end position="123"/>
    </location>
</feature>
<dbReference type="AlphaFoldDB" id="A0A285GQG5"/>
<proteinExistence type="predicted"/>
<dbReference type="Proteomes" id="UP000219612">
    <property type="component" value="Unassembled WGS sequence"/>
</dbReference>
<keyword evidence="3" id="KW-1185">Reference proteome</keyword>
<feature type="transmembrane region" description="Helical" evidence="1">
    <location>
        <begin position="81"/>
        <end position="97"/>
    </location>
</feature>
<feature type="transmembrane region" description="Helical" evidence="1">
    <location>
        <begin position="57"/>
        <end position="74"/>
    </location>
</feature>
<organism evidence="2 3">
    <name type="scientific">Paractinoplanes atraurantiacus</name>
    <dbReference type="NCBI Taxonomy" id="1036182"/>
    <lineage>
        <taxon>Bacteria</taxon>
        <taxon>Bacillati</taxon>
        <taxon>Actinomycetota</taxon>
        <taxon>Actinomycetes</taxon>
        <taxon>Micromonosporales</taxon>
        <taxon>Micromonosporaceae</taxon>
        <taxon>Paractinoplanes</taxon>
    </lineage>
</organism>